<evidence type="ECO:0000313" key="3">
    <source>
        <dbReference type="Proteomes" id="UP000290288"/>
    </source>
</evidence>
<dbReference type="InterPro" id="IPR032675">
    <property type="entry name" value="LRR_dom_sf"/>
</dbReference>
<keyword evidence="3" id="KW-1185">Reference proteome</keyword>
<organism evidence="2 3">
    <name type="scientific">Candolleomyces aberdarensis</name>
    <dbReference type="NCBI Taxonomy" id="2316362"/>
    <lineage>
        <taxon>Eukaryota</taxon>
        <taxon>Fungi</taxon>
        <taxon>Dikarya</taxon>
        <taxon>Basidiomycota</taxon>
        <taxon>Agaricomycotina</taxon>
        <taxon>Agaricomycetes</taxon>
        <taxon>Agaricomycetidae</taxon>
        <taxon>Agaricales</taxon>
        <taxon>Agaricineae</taxon>
        <taxon>Psathyrellaceae</taxon>
        <taxon>Candolleomyces</taxon>
    </lineage>
</organism>
<dbReference type="OrthoDB" id="2824402at2759"/>
<feature type="coiled-coil region" evidence="1">
    <location>
        <begin position="23"/>
        <end position="57"/>
    </location>
</feature>
<gene>
    <name evidence="2" type="ORF">EST38_g10128</name>
</gene>
<dbReference type="AlphaFoldDB" id="A0A4Q2DAD9"/>
<sequence>MDQSSETISHLFTSNIPPRRFEVTSIQDKIDQLNKAIDDLQIQLQKLEQERQACQGVLSPLRRMPLEILGEIFSFALSHENVEESSRGENLIMLCLVSRKWRDAALEAYWLWGDLEVSPHLPWTPRLFEKIKFWLSRSKGSQKSLKLYAPDHGDPCTTSDECPVSNPDGPLAALLADGPILWKLFLYCPGEQCFRNLGTTMERMRKGTLTPWDSLRLLELEFGEWSYWPGSFDPDEETDDANDTFNHLPPAVTSFDLRLPDLDGPRDRPTACLRIPEPYIHRFTTLRLELNWEATAALKVLEECVDLETLVFDFRRDCFECKEIPYTNRLRRDGILLPKLRTLRLEHASVCDDFLRFFRTPSLFELDLSFEPMMDTFDEGQADEAPAEFGSDLVSFIQRSQCALRRFRIHYLSFQVNYDKSMLDTILSCLPTLTHLTLDTVTFNGEDFWLLEQTRPDPLPKLEVFELLNIPYFAPFFDPSYIAGFIDARYPDKQSSKDSLRKFVLTYRKPVEPHEHPVHELEIDLSAPRLRRCHGMEVSLGFS</sequence>
<dbReference type="Proteomes" id="UP000290288">
    <property type="component" value="Unassembled WGS sequence"/>
</dbReference>
<evidence type="ECO:0000313" key="2">
    <source>
        <dbReference type="EMBL" id="RXW15731.1"/>
    </source>
</evidence>
<dbReference type="STRING" id="2316362.A0A4Q2DAD9"/>
<dbReference type="Gene3D" id="3.80.10.10">
    <property type="entry name" value="Ribonuclease Inhibitor"/>
    <property type="match status" value="1"/>
</dbReference>
<reference evidence="2 3" key="1">
    <citation type="submission" date="2019-01" db="EMBL/GenBank/DDBJ databases">
        <title>Draft genome sequence of Psathyrella aberdarensis IHI B618.</title>
        <authorList>
            <person name="Buettner E."/>
            <person name="Kellner H."/>
        </authorList>
    </citation>
    <scope>NUCLEOTIDE SEQUENCE [LARGE SCALE GENOMIC DNA]</scope>
    <source>
        <strain evidence="2 3">IHI B618</strain>
    </source>
</reference>
<keyword evidence="1" id="KW-0175">Coiled coil</keyword>
<proteinExistence type="predicted"/>
<protein>
    <submittedName>
        <fullName evidence="2">Uncharacterized protein</fullName>
    </submittedName>
</protein>
<name>A0A4Q2DAD9_9AGAR</name>
<dbReference type="SUPFAM" id="SSF52047">
    <property type="entry name" value="RNI-like"/>
    <property type="match status" value="1"/>
</dbReference>
<comment type="caution">
    <text evidence="2">The sequence shown here is derived from an EMBL/GenBank/DDBJ whole genome shotgun (WGS) entry which is preliminary data.</text>
</comment>
<evidence type="ECO:0000256" key="1">
    <source>
        <dbReference type="SAM" id="Coils"/>
    </source>
</evidence>
<dbReference type="EMBL" id="SDEE01000518">
    <property type="protein sequence ID" value="RXW15731.1"/>
    <property type="molecule type" value="Genomic_DNA"/>
</dbReference>
<accession>A0A4Q2DAD9</accession>